<proteinExistence type="predicted"/>
<feature type="non-terminal residue" evidence="1">
    <location>
        <position position="1"/>
    </location>
</feature>
<reference evidence="1" key="1">
    <citation type="submission" date="2021-06" db="EMBL/GenBank/DDBJ databases">
        <authorList>
            <person name="Kallberg Y."/>
            <person name="Tangrot J."/>
            <person name="Rosling A."/>
        </authorList>
    </citation>
    <scope>NUCLEOTIDE SEQUENCE</scope>
    <source>
        <strain evidence="1">AU212A</strain>
    </source>
</reference>
<keyword evidence="2" id="KW-1185">Reference proteome</keyword>
<evidence type="ECO:0000313" key="1">
    <source>
        <dbReference type="EMBL" id="CAG8719693.1"/>
    </source>
</evidence>
<name>A0ACA9PT29_9GLOM</name>
<dbReference type="Proteomes" id="UP000789860">
    <property type="component" value="Unassembled WGS sequence"/>
</dbReference>
<comment type="caution">
    <text evidence="1">The sequence shown here is derived from an EMBL/GenBank/DDBJ whole genome shotgun (WGS) entry which is preliminary data.</text>
</comment>
<accession>A0ACA9PT29</accession>
<evidence type="ECO:0000313" key="2">
    <source>
        <dbReference type="Proteomes" id="UP000789860"/>
    </source>
</evidence>
<dbReference type="EMBL" id="CAJVPM010046893">
    <property type="protein sequence ID" value="CAG8719693.1"/>
    <property type="molecule type" value="Genomic_DNA"/>
</dbReference>
<gene>
    <name evidence="1" type="ORF">SCALOS_LOCUS11207</name>
</gene>
<protein>
    <submittedName>
        <fullName evidence="1">10594_t:CDS:1</fullName>
    </submittedName>
</protein>
<organism evidence="1 2">
    <name type="scientific">Scutellospora calospora</name>
    <dbReference type="NCBI Taxonomy" id="85575"/>
    <lineage>
        <taxon>Eukaryota</taxon>
        <taxon>Fungi</taxon>
        <taxon>Fungi incertae sedis</taxon>
        <taxon>Mucoromycota</taxon>
        <taxon>Glomeromycotina</taxon>
        <taxon>Glomeromycetes</taxon>
        <taxon>Diversisporales</taxon>
        <taxon>Gigasporaceae</taxon>
        <taxon>Scutellospora</taxon>
    </lineage>
</organism>
<sequence>KAESTVTNHKWEPLTILKFKIWLAIILYMGIFKFPAIQDY</sequence>